<dbReference type="Gene3D" id="3.40.50.720">
    <property type="entry name" value="NAD(P)-binding Rossmann-like Domain"/>
    <property type="match status" value="1"/>
</dbReference>
<feature type="domain" description="Homoserine dehydrogenase catalytic" evidence="10">
    <location>
        <begin position="157"/>
        <end position="330"/>
    </location>
</feature>
<dbReference type="SUPFAM" id="SSF51735">
    <property type="entry name" value="NAD(P)-binding Rossmann-fold domains"/>
    <property type="match status" value="1"/>
</dbReference>
<dbReference type="RefSeq" id="WP_428343372.1">
    <property type="nucleotide sequence ID" value="NZ_AP025698.1"/>
</dbReference>
<keyword evidence="6" id="KW-0028">Amino-acid biosynthesis</keyword>
<evidence type="ECO:0000256" key="9">
    <source>
        <dbReference type="ARBA" id="ARBA00023167"/>
    </source>
</evidence>
<dbReference type="Pfam" id="PF00742">
    <property type="entry name" value="Homoserine_dh"/>
    <property type="match status" value="1"/>
</dbReference>
<dbReference type="InterPro" id="IPR019811">
    <property type="entry name" value="HDH_CS"/>
</dbReference>
<evidence type="ECO:0000256" key="7">
    <source>
        <dbReference type="ARBA" id="ARBA00022697"/>
    </source>
</evidence>
<comment type="similarity">
    <text evidence="3">Belongs to the homoserine dehydrogenase family.</text>
</comment>
<evidence type="ECO:0000313" key="12">
    <source>
        <dbReference type="EMBL" id="BDH79367.1"/>
    </source>
</evidence>
<sequence length="338" mass="36440">MKISIIGFGAVGQGVAKAIRSTQERLKRKYNLKIDIVAVADSKGAAVKEDGLDPQKLLEVKSEKGTVAYYPDHGHENMDGLQVLEEVEYDCLVEVTPTNIITGEPGKSLITKAMKDGKEVVTSNKGHLSLFYKELINLAKKHNVNFKFEASVGGAMPIINFAQETLPSSKIESIIGILNGTTNFILSRMTAEGSSYEQTLKEAQELGIAETDPTQDVEGLDAACKSVILANAVLGRECTLDDVEVTGITRITPEAIELAKEDGYHIKLIAEISHDILRVGPRLVKETSPYAVDGTLNMATLRTDLAGEITVIGKGAGSIETASAILTDIINIWKSKQS</sequence>
<evidence type="ECO:0000256" key="6">
    <source>
        <dbReference type="ARBA" id="ARBA00022605"/>
    </source>
</evidence>
<dbReference type="PROSITE" id="PS01042">
    <property type="entry name" value="HOMOSER_DHGENASE"/>
    <property type="match status" value="1"/>
</dbReference>
<dbReference type="PANTHER" id="PTHR43331:SF1">
    <property type="entry name" value="HOMOSERINE DEHYDROGENASE"/>
    <property type="match status" value="1"/>
</dbReference>
<comment type="pathway">
    <text evidence="1">Amino-acid biosynthesis; L-threonine biosynthesis; L-threonine from L-aspartate: step 3/5.</text>
</comment>
<dbReference type="PANTHER" id="PTHR43331">
    <property type="entry name" value="HOMOSERINE DEHYDROGENASE"/>
    <property type="match status" value="1"/>
</dbReference>
<dbReference type="Pfam" id="PF03447">
    <property type="entry name" value="NAD_binding_3"/>
    <property type="match status" value="1"/>
</dbReference>
<dbReference type="Gene3D" id="3.30.360.10">
    <property type="entry name" value="Dihydrodipicolinate Reductase, domain 2"/>
    <property type="match status" value="1"/>
</dbReference>
<dbReference type="InterPro" id="IPR001342">
    <property type="entry name" value="HDH_cat"/>
</dbReference>
<dbReference type="NCBIfam" id="NF004976">
    <property type="entry name" value="PRK06349.1"/>
    <property type="match status" value="1"/>
</dbReference>
<dbReference type="PIRSF" id="PIRSF036497">
    <property type="entry name" value="HDH_short"/>
    <property type="match status" value="1"/>
</dbReference>
<evidence type="ECO:0000313" key="13">
    <source>
        <dbReference type="Proteomes" id="UP000831817"/>
    </source>
</evidence>
<dbReference type="Proteomes" id="UP000831817">
    <property type="component" value="Chromosome"/>
</dbReference>
<dbReference type="EC" id="1.1.1.3" evidence="4"/>
<evidence type="ECO:0000256" key="1">
    <source>
        <dbReference type="ARBA" id="ARBA00005056"/>
    </source>
</evidence>
<name>A0ABM7YDE6_9EURY</name>
<feature type="domain" description="Aspartate/homoserine dehydrogenase NAD-binding" evidence="11">
    <location>
        <begin position="7"/>
        <end position="149"/>
    </location>
</feature>
<dbReference type="GeneID" id="71965265"/>
<keyword evidence="9" id="KW-0486">Methionine biosynthesis</keyword>
<dbReference type="InterPro" id="IPR005106">
    <property type="entry name" value="Asp/hSer_DH_NAD-bd"/>
</dbReference>
<keyword evidence="7" id="KW-0791">Threonine biosynthesis</keyword>
<evidence type="ECO:0000256" key="2">
    <source>
        <dbReference type="ARBA" id="ARBA00005062"/>
    </source>
</evidence>
<gene>
    <name evidence="12" type="ORF">MTTB_07460</name>
</gene>
<dbReference type="SUPFAM" id="SSF55347">
    <property type="entry name" value="Glyceraldehyde-3-phosphate dehydrogenase-like, C-terminal domain"/>
    <property type="match status" value="1"/>
</dbReference>
<dbReference type="InterPro" id="IPR022697">
    <property type="entry name" value="HDH_short"/>
</dbReference>
<reference evidence="12 13" key="1">
    <citation type="submission" date="2022-04" db="EMBL/GenBank/DDBJ databases">
        <title>Complete genome of Methanothermobacter tenebrarum strain RMAS.</title>
        <authorList>
            <person name="Nakamura K."/>
            <person name="Oshima K."/>
            <person name="Hattori M."/>
            <person name="Kamagata Y."/>
            <person name="Takamizawa K."/>
        </authorList>
    </citation>
    <scope>NUCLEOTIDE SEQUENCE [LARGE SCALE GENOMIC DNA]</scope>
    <source>
        <strain evidence="12 13">RMAS</strain>
    </source>
</reference>
<evidence type="ECO:0000256" key="5">
    <source>
        <dbReference type="ARBA" id="ARBA00013376"/>
    </source>
</evidence>
<dbReference type="InterPro" id="IPR036291">
    <property type="entry name" value="NAD(P)-bd_dom_sf"/>
</dbReference>
<keyword evidence="13" id="KW-1185">Reference proteome</keyword>
<protein>
    <recommendedName>
        <fullName evidence="5">Homoserine dehydrogenase</fullName>
        <ecNumber evidence="4">1.1.1.3</ecNumber>
    </recommendedName>
</protein>
<evidence type="ECO:0000259" key="11">
    <source>
        <dbReference type="Pfam" id="PF03447"/>
    </source>
</evidence>
<evidence type="ECO:0000256" key="3">
    <source>
        <dbReference type="ARBA" id="ARBA00006753"/>
    </source>
</evidence>
<proteinExistence type="inferred from homology"/>
<evidence type="ECO:0000256" key="8">
    <source>
        <dbReference type="ARBA" id="ARBA00023002"/>
    </source>
</evidence>
<evidence type="ECO:0000259" key="10">
    <source>
        <dbReference type="Pfam" id="PF00742"/>
    </source>
</evidence>
<evidence type="ECO:0000256" key="4">
    <source>
        <dbReference type="ARBA" id="ARBA00013213"/>
    </source>
</evidence>
<accession>A0ABM7YDE6</accession>
<dbReference type="NCBIfam" id="NF004912">
    <property type="entry name" value="PRK06270.1"/>
    <property type="match status" value="1"/>
</dbReference>
<keyword evidence="8" id="KW-0560">Oxidoreductase</keyword>
<comment type="pathway">
    <text evidence="2">Amino-acid biosynthesis; L-methionine biosynthesis via de novo pathway; L-homoserine from L-aspartate: step 3/3.</text>
</comment>
<organism evidence="12 13">
    <name type="scientific">Methanothermobacter tenebrarum</name>
    <dbReference type="NCBI Taxonomy" id="680118"/>
    <lineage>
        <taxon>Archaea</taxon>
        <taxon>Methanobacteriati</taxon>
        <taxon>Methanobacteriota</taxon>
        <taxon>Methanomada group</taxon>
        <taxon>Methanobacteria</taxon>
        <taxon>Methanobacteriales</taxon>
        <taxon>Methanobacteriaceae</taxon>
        <taxon>Methanothermobacter</taxon>
    </lineage>
</organism>
<dbReference type="EMBL" id="AP025698">
    <property type="protein sequence ID" value="BDH79367.1"/>
    <property type="molecule type" value="Genomic_DNA"/>
</dbReference>